<dbReference type="InterPro" id="IPR058852">
    <property type="entry name" value="HTH_77"/>
</dbReference>
<dbReference type="SMART" id="SM00862">
    <property type="entry name" value="Trans_reg_C"/>
    <property type="match status" value="1"/>
</dbReference>
<evidence type="ECO:0000256" key="2">
    <source>
        <dbReference type="PROSITE-ProRule" id="PRU01091"/>
    </source>
</evidence>
<dbReference type="RefSeq" id="WP_085043378.1">
    <property type="nucleotide sequence ID" value="NZ_CADIKG010000033.1"/>
</dbReference>
<name>A0A1X1P608_9BURK</name>
<evidence type="ECO:0000313" key="6">
    <source>
        <dbReference type="EMBL" id="ORT80006.1"/>
    </source>
</evidence>
<dbReference type="EMBL" id="CADIKG010000033">
    <property type="protein sequence ID" value="CAB3771427.1"/>
    <property type="molecule type" value="Genomic_DNA"/>
</dbReference>
<evidence type="ECO:0000259" key="3">
    <source>
        <dbReference type="PROSITE" id="PS50873"/>
    </source>
</evidence>
<dbReference type="InterPro" id="IPR036388">
    <property type="entry name" value="WH-like_DNA-bd_sf"/>
</dbReference>
<sequence>MIQIGALSVDFEQRDIRRHGASLRIGARALDILEVLHRANGSVVSKDDIMDAVWPGLIVEENRLQVHVATLRKALGASRDLIKTVPGRGYLLIANPPVEHAVTPRPAAAAPDADAAGPTPFVGRRAEIEQIVDMIDRVPVVTLVGAGGIGKTSLAGRIAHVLRSRAGERVLFVELARATTRDDVLLAIAAELGLETDGVPAVERIGDAFAVSRNLLVLDNAEHVVDLVADLVESLTARAAPLRVLVTSREPLHISIEAVFRVSPLAVPDGAATVDEIGRHAAVELFLARIRAAMPDCAVDADGMRLIGDICRRLDGLPLAIELAAARVATLGLEGVASRLDDRLNLLTGGLRSALPRHQTLRATFDWSYVLLDPAARSLFRRMACFVGPFTFDAAREVAMDPAMSAADMTAVLGELVAKSLVTVEFNGAHVRYRLTESTRAYALEKLHDEGEFERIAERHARHEHAQAQARASAHAQAARLASAPGPVAAAVEPPVPEADALALALREPARMRDCSIPARRVLDAIDAGALGAVDAAREMRLRAAYASALLHTDGDTQTVAAMWERTLGLAGRVGDDAFDACALVGLWNTMLVRADIPESLRYAMRFERAAERRGDRSQRVLASAMVATSLHYFGEHAQARERLEAAMAELAEAGEPPCAVAVLGVDVATLGRTMLARLVWMQGDPEYAMRLGAQAVESARRSGSALALCIVLGAAAVPIALRYGDHDVITDYLAALRSTAEANGFDIWLSHAECLAGQFDMQAGHPGAGMARLEPALRRIEASGFRRLLAPLVVAYAEGLTRTGRAAEARVKLDATLACCRARGEHLFVPELLRVRGLVMLEQARTADAERAIACEADGHRHLLMAIHAANGQGAAMWALRGTLDLADHLIERGRIGQASSLVANLSGHVDPQSRAFDVRRLARVQSFIRPEPMRPAGDARMRHETVDAMQSAA</sequence>
<dbReference type="GO" id="GO:0006979">
    <property type="term" value="P:response to oxidative stress"/>
    <property type="evidence" value="ECO:0007669"/>
    <property type="project" value="InterPro"/>
</dbReference>
<dbReference type="SUPFAM" id="SSF52540">
    <property type="entry name" value="P-loop containing nucleoside triphosphate hydrolases"/>
    <property type="match status" value="1"/>
</dbReference>
<proteinExistence type="predicted"/>
<organism evidence="6 7">
    <name type="scientific">Burkholderia puraquae</name>
    <dbReference type="NCBI Taxonomy" id="1904757"/>
    <lineage>
        <taxon>Bacteria</taxon>
        <taxon>Pseudomonadati</taxon>
        <taxon>Pseudomonadota</taxon>
        <taxon>Betaproteobacteria</taxon>
        <taxon>Burkholderiales</taxon>
        <taxon>Burkholderiaceae</taxon>
        <taxon>Burkholderia</taxon>
        <taxon>Burkholderia cepacia complex</taxon>
    </lineage>
</organism>
<dbReference type="EMBL" id="NBYX01000035">
    <property type="protein sequence ID" value="ORT80006.1"/>
    <property type="molecule type" value="Genomic_DNA"/>
</dbReference>
<evidence type="ECO:0000256" key="1">
    <source>
        <dbReference type="ARBA" id="ARBA00023125"/>
    </source>
</evidence>
<dbReference type="Pfam" id="PF13191">
    <property type="entry name" value="AAA_16"/>
    <property type="match status" value="1"/>
</dbReference>
<evidence type="ECO:0000313" key="8">
    <source>
        <dbReference type="Proteomes" id="UP000494135"/>
    </source>
</evidence>
<feature type="domain" description="Plant heme peroxidase family profile" evidence="3">
    <location>
        <begin position="579"/>
        <end position="919"/>
    </location>
</feature>
<dbReference type="PROSITE" id="PS50873">
    <property type="entry name" value="PEROXIDASE_4"/>
    <property type="match status" value="1"/>
</dbReference>
<dbReference type="InterPro" id="IPR041664">
    <property type="entry name" value="AAA_16"/>
</dbReference>
<accession>A0A1X1P608</accession>
<evidence type="ECO:0000313" key="7">
    <source>
        <dbReference type="Proteomes" id="UP000193146"/>
    </source>
</evidence>
<dbReference type="AlphaFoldDB" id="A0A1X1P608"/>
<dbReference type="Proteomes" id="UP000494135">
    <property type="component" value="Unassembled WGS sequence"/>
</dbReference>
<gene>
    <name evidence="6" type="ORF">B7G54_35645</name>
    <name evidence="5" type="ORF">LMG29660_06884</name>
</gene>
<protein>
    <submittedName>
        <fullName evidence="6">Transcriptional regulator</fullName>
    </submittedName>
</protein>
<dbReference type="OrthoDB" id="9811542at2"/>
<evidence type="ECO:0000259" key="4">
    <source>
        <dbReference type="PROSITE" id="PS51755"/>
    </source>
</evidence>
<dbReference type="GO" id="GO:0000160">
    <property type="term" value="P:phosphorelay signal transduction system"/>
    <property type="evidence" value="ECO:0007669"/>
    <property type="project" value="InterPro"/>
</dbReference>
<dbReference type="PANTHER" id="PTHR47691:SF3">
    <property type="entry name" value="HTH-TYPE TRANSCRIPTIONAL REGULATOR RV0890C-RELATED"/>
    <property type="match status" value="1"/>
</dbReference>
<dbReference type="InterPro" id="IPR027417">
    <property type="entry name" value="P-loop_NTPase"/>
</dbReference>
<dbReference type="GO" id="GO:0004601">
    <property type="term" value="F:peroxidase activity"/>
    <property type="evidence" value="ECO:0007669"/>
    <property type="project" value="InterPro"/>
</dbReference>
<dbReference type="Gene3D" id="1.10.10.10">
    <property type="entry name" value="Winged helix-like DNA-binding domain superfamily/Winged helix DNA-binding domain"/>
    <property type="match status" value="1"/>
</dbReference>
<dbReference type="Proteomes" id="UP000193146">
    <property type="component" value="Unassembled WGS sequence"/>
</dbReference>
<evidence type="ECO:0000313" key="5">
    <source>
        <dbReference type="EMBL" id="CAB3771427.1"/>
    </source>
</evidence>
<dbReference type="PANTHER" id="PTHR47691">
    <property type="entry name" value="REGULATOR-RELATED"/>
    <property type="match status" value="1"/>
</dbReference>
<dbReference type="InterPro" id="IPR002016">
    <property type="entry name" value="Haem_peroxidase"/>
</dbReference>
<reference evidence="5 8" key="2">
    <citation type="submission" date="2020-04" db="EMBL/GenBank/DDBJ databases">
        <authorList>
            <person name="De Canck E."/>
        </authorList>
    </citation>
    <scope>NUCLEOTIDE SEQUENCE [LARGE SCALE GENOMIC DNA]</scope>
    <source>
        <strain evidence="5 8">LMG 29660</strain>
    </source>
</reference>
<dbReference type="SMART" id="SM00382">
    <property type="entry name" value="AAA"/>
    <property type="match status" value="1"/>
</dbReference>
<dbReference type="GO" id="GO:0003677">
    <property type="term" value="F:DNA binding"/>
    <property type="evidence" value="ECO:0007669"/>
    <property type="project" value="UniProtKB-UniRule"/>
</dbReference>
<dbReference type="GO" id="GO:0020037">
    <property type="term" value="F:heme binding"/>
    <property type="evidence" value="ECO:0007669"/>
    <property type="project" value="InterPro"/>
</dbReference>
<dbReference type="Gene3D" id="3.40.50.300">
    <property type="entry name" value="P-loop containing nucleotide triphosphate hydrolases"/>
    <property type="match status" value="1"/>
</dbReference>
<dbReference type="PRINTS" id="PR00364">
    <property type="entry name" value="DISEASERSIST"/>
</dbReference>
<dbReference type="InterPro" id="IPR016032">
    <property type="entry name" value="Sig_transdc_resp-reg_C-effctor"/>
</dbReference>
<dbReference type="PROSITE" id="PS51755">
    <property type="entry name" value="OMPR_PHOB"/>
    <property type="match status" value="1"/>
</dbReference>
<reference evidence="6 7" key="1">
    <citation type="submission" date="2017-04" db="EMBL/GenBank/DDBJ databases">
        <title>Burkholderia puraquae sp. nov., a novel Burkholderia cepacia complex species from hospital setting samples.</title>
        <authorList>
            <person name="Martina P."/>
            <person name="Leguizamon M."/>
            <person name="Prieto C."/>
            <person name="Sousa S."/>
            <person name="Montanaro P."/>
            <person name="Draghi W."/>
            <person name="Staembler M."/>
            <person name="Bettiol M."/>
            <person name="Figoli C."/>
            <person name="Palau J."/>
            <person name="Alvarez F."/>
            <person name="Benetti S."/>
            <person name="Anchat E."/>
            <person name="Vescina C."/>
            <person name="Ferreras J."/>
            <person name="Lasch P."/>
            <person name="Lagares A."/>
            <person name="Zorreguieta A."/>
            <person name="Yantorno O."/>
            <person name="Bosch A."/>
        </authorList>
    </citation>
    <scope>NUCLEOTIDE SEQUENCE [LARGE SCALE GENOMIC DNA]</scope>
    <source>
        <strain evidence="6 7">CAMPA 1040</strain>
    </source>
</reference>
<dbReference type="InterPro" id="IPR001867">
    <property type="entry name" value="OmpR/PhoB-type_DNA-bd"/>
</dbReference>
<keyword evidence="1 2" id="KW-0238">DNA-binding</keyword>
<feature type="DNA-binding region" description="OmpR/PhoB-type" evidence="2">
    <location>
        <begin position="1"/>
        <end position="94"/>
    </location>
</feature>
<dbReference type="InterPro" id="IPR003593">
    <property type="entry name" value="AAA+_ATPase"/>
</dbReference>
<dbReference type="CDD" id="cd00383">
    <property type="entry name" value="trans_reg_C"/>
    <property type="match status" value="1"/>
</dbReference>
<dbReference type="SUPFAM" id="SSF46894">
    <property type="entry name" value="C-terminal effector domain of the bipartite response regulators"/>
    <property type="match status" value="1"/>
</dbReference>
<dbReference type="GO" id="GO:0006355">
    <property type="term" value="P:regulation of DNA-templated transcription"/>
    <property type="evidence" value="ECO:0007669"/>
    <property type="project" value="InterPro"/>
</dbReference>
<feature type="domain" description="OmpR/PhoB-type" evidence="4">
    <location>
        <begin position="1"/>
        <end position="94"/>
    </location>
</feature>
<keyword evidence="7" id="KW-1185">Reference proteome</keyword>
<dbReference type="Pfam" id="PF00486">
    <property type="entry name" value="Trans_reg_C"/>
    <property type="match status" value="1"/>
</dbReference>
<dbReference type="Pfam" id="PF25872">
    <property type="entry name" value="HTH_77"/>
    <property type="match status" value="1"/>
</dbReference>